<keyword evidence="4" id="KW-0418">Kinase</keyword>
<dbReference type="GO" id="GO:0004370">
    <property type="term" value="F:glycerol kinase activity"/>
    <property type="evidence" value="ECO:0007669"/>
    <property type="project" value="TreeGrafter"/>
</dbReference>
<dbReference type="PANTHER" id="PTHR10196:SF93">
    <property type="entry name" value="L-RHAMNULOKINASE"/>
    <property type="match status" value="1"/>
</dbReference>
<dbReference type="GO" id="GO:0019301">
    <property type="term" value="P:rhamnose catabolic process"/>
    <property type="evidence" value="ECO:0007669"/>
    <property type="project" value="InterPro"/>
</dbReference>
<proteinExistence type="inferred from homology"/>
<dbReference type="CDD" id="cd07771">
    <property type="entry name" value="ASKHA_NBD_FGGY_RhaB-like"/>
    <property type="match status" value="1"/>
</dbReference>
<evidence type="ECO:0000259" key="9">
    <source>
        <dbReference type="Pfam" id="PF02782"/>
    </source>
</evidence>
<dbReference type="Pfam" id="PF02782">
    <property type="entry name" value="FGGY_C"/>
    <property type="match status" value="1"/>
</dbReference>
<keyword evidence="5" id="KW-0067">ATP-binding</keyword>
<evidence type="ECO:0000313" key="11">
    <source>
        <dbReference type="Proteomes" id="UP000718630"/>
    </source>
</evidence>
<dbReference type="InterPro" id="IPR018485">
    <property type="entry name" value="FGGY_C"/>
</dbReference>
<evidence type="ECO:0000256" key="7">
    <source>
        <dbReference type="ARBA" id="ARBA00023308"/>
    </source>
</evidence>
<dbReference type="AlphaFoldDB" id="A0A929N1X5"/>
<sequence>MSTTVAAVDLGASSGRVLRGVLDGGRLSVHECARFANGPVRLPLRAASSAGAGVGEEYAWDVLALWSGILDGLRVAAGLGPVDAVGIDSWAVDYALLDADSRLLGNPASYRSPRCAPAAAAVLAELDAQWLYERNGLQFQPFNTMFQLVADAREARASLARRALLIPDLLAYWLTGEAVTEATNASTTGLLDPSTRVWDPGIAEALMEGFGVEARFPRLVEAGAVVGPITVPGLGLRSPLGEATPLVAVGTHDTASAVVGVPADPDGGPFAFVSSGTWSLVGVELGAPVRTTEARLANFTNELGVDSTVRFLKNIMGMWVQQECLRQWRERGEGGLDWPSLDAQTEAAQPLRSLFDINAPEFLAPGGMIERIGARLEAAGEPVPTTRGELLRAVTESLVVAYRRALREAAELSGVAPATIHIVGGGSKNALLCQSTADATGIPVVAGPVEATALGNMLVQLRAVGAVSGGLGDMRRLVAASAPLARYAPRPGAAPQWERAEERVARGGA</sequence>
<dbReference type="Pfam" id="PF00370">
    <property type="entry name" value="FGGY_N"/>
    <property type="match status" value="1"/>
</dbReference>
<dbReference type="GO" id="GO:0006071">
    <property type="term" value="P:glycerol metabolic process"/>
    <property type="evidence" value="ECO:0007669"/>
    <property type="project" value="TreeGrafter"/>
</dbReference>
<reference evidence="10" key="1">
    <citation type="submission" date="2020-04" db="EMBL/GenBank/DDBJ databases">
        <title>Deep metagenomics examines the oral microbiome during advanced dental caries in children, revealing novel taxa and co-occurrences with host molecules.</title>
        <authorList>
            <person name="Baker J.L."/>
            <person name="Morton J.T."/>
            <person name="Dinis M."/>
            <person name="Alvarez R."/>
            <person name="Tran N.C."/>
            <person name="Knight R."/>
            <person name="Edlund A."/>
        </authorList>
    </citation>
    <scope>NUCLEOTIDE SEQUENCE</scope>
    <source>
        <strain evidence="10">JCVI_32_bin.64</strain>
    </source>
</reference>
<dbReference type="GO" id="GO:0005829">
    <property type="term" value="C:cytosol"/>
    <property type="evidence" value="ECO:0007669"/>
    <property type="project" value="TreeGrafter"/>
</dbReference>
<name>A0A929N1X5_9ACTO</name>
<dbReference type="Proteomes" id="UP000718630">
    <property type="component" value="Unassembled WGS sequence"/>
</dbReference>
<dbReference type="InterPro" id="IPR013449">
    <property type="entry name" value="Rhamnulokinase"/>
</dbReference>
<dbReference type="Gene3D" id="3.30.420.40">
    <property type="match status" value="2"/>
</dbReference>
<evidence type="ECO:0000256" key="6">
    <source>
        <dbReference type="ARBA" id="ARBA00023157"/>
    </source>
</evidence>
<evidence type="ECO:0000313" key="10">
    <source>
        <dbReference type="EMBL" id="MBF0940111.1"/>
    </source>
</evidence>
<dbReference type="PANTHER" id="PTHR10196">
    <property type="entry name" value="SUGAR KINASE"/>
    <property type="match status" value="1"/>
</dbReference>
<keyword evidence="6" id="KW-1015">Disulfide bond</keyword>
<keyword evidence="7" id="KW-0684">Rhamnose metabolism</keyword>
<keyword evidence="2" id="KW-0808">Transferase</keyword>
<organism evidence="10 11">
    <name type="scientific">Schaalia georgiae</name>
    <dbReference type="NCBI Taxonomy" id="52768"/>
    <lineage>
        <taxon>Bacteria</taxon>
        <taxon>Bacillati</taxon>
        <taxon>Actinomycetota</taxon>
        <taxon>Actinomycetes</taxon>
        <taxon>Actinomycetales</taxon>
        <taxon>Actinomycetaceae</taxon>
        <taxon>Schaalia</taxon>
    </lineage>
</organism>
<dbReference type="EMBL" id="JABZFZ010000195">
    <property type="protein sequence ID" value="MBF0940111.1"/>
    <property type="molecule type" value="Genomic_DNA"/>
</dbReference>
<evidence type="ECO:0000259" key="8">
    <source>
        <dbReference type="Pfam" id="PF00370"/>
    </source>
</evidence>
<comment type="similarity">
    <text evidence="1">Belongs to the FGGY kinase family.</text>
</comment>
<feature type="domain" description="Carbohydrate kinase FGGY C-terminal" evidence="9">
    <location>
        <begin position="272"/>
        <end position="463"/>
    </location>
</feature>
<dbReference type="SUPFAM" id="SSF53067">
    <property type="entry name" value="Actin-like ATPase domain"/>
    <property type="match status" value="2"/>
</dbReference>
<gene>
    <name evidence="10" type="ORF">HXK03_04460</name>
</gene>
<dbReference type="InterPro" id="IPR043129">
    <property type="entry name" value="ATPase_NBD"/>
</dbReference>
<dbReference type="InterPro" id="IPR018484">
    <property type="entry name" value="FGGY_N"/>
</dbReference>
<dbReference type="GO" id="GO:0005524">
    <property type="term" value="F:ATP binding"/>
    <property type="evidence" value="ECO:0007669"/>
    <property type="project" value="UniProtKB-KW"/>
</dbReference>
<evidence type="ECO:0000256" key="2">
    <source>
        <dbReference type="ARBA" id="ARBA00022679"/>
    </source>
</evidence>
<feature type="domain" description="Carbohydrate kinase FGGY N-terminal" evidence="8">
    <location>
        <begin position="82"/>
        <end position="260"/>
    </location>
</feature>
<accession>A0A929N1X5</accession>
<evidence type="ECO:0000256" key="3">
    <source>
        <dbReference type="ARBA" id="ARBA00022741"/>
    </source>
</evidence>
<evidence type="ECO:0000256" key="5">
    <source>
        <dbReference type="ARBA" id="ARBA00022840"/>
    </source>
</evidence>
<keyword evidence="3" id="KW-0547">Nucleotide-binding</keyword>
<evidence type="ECO:0000256" key="1">
    <source>
        <dbReference type="ARBA" id="ARBA00009156"/>
    </source>
</evidence>
<comment type="caution">
    <text evidence="10">The sequence shown here is derived from an EMBL/GenBank/DDBJ whole genome shotgun (WGS) entry which is preliminary data.</text>
</comment>
<dbReference type="GO" id="GO:0008993">
    <property type="term" value="F:rhamnulokinase activity"/>
    <property type="evidence" value="ECO:0007669"/>
    <property type="project" value="InterPro"/>
</dbReference>
<evidence type="ECO:0000256" key="4">
    <source>
        <dbReference type="ARBA" id="ARBA00022777"/>
    </source>
</evidence>
<protein>
    <submittedName>
        <fullName evidence="10">Rhamnulokinase</fullName>
    </submittedName>
</protein>